<dbReference type="GO" id="GO:0009897">
    <property type="term" value="C:external side of plasma membrane"/>
    <property type="evidence" value="ECO:0007669"/>
    <property type="project" value="InterPro"/>
</dbReference>
<evidence type="ECO:0000256" key="3">
    <source>
        <dbReference type="ARBA" id="ARBA00022692"/>
    </source>
</evidence>
<keyword evidence="6" id="KW-0391">Immunity</keyword>
<evidence type="ECO:0000256" key="5">
    <source>
        <dbReference type="ARBA" id="ARBA00022737"/>
    </source>
</evidence>
<dbReference type="GO" id="GO:0035631">
    <property type="term" value="C:CD40 receptor complex"/>
    <property type="evidence" value="ECO:0007669"/>
    <property type="project" value="TreeGrafter"/>
</dbReference>
<keyword evidence="7 16" id="KW-1133">Transmembrane helix</keyword>
<feature type="chain" id="PRO_5034313577" description="Tumor necrosis factor receptor superfamily member 5" evidence="17">
    <location>
        <begin position="21"/>
        <end position="225"/>
    </location>
</feature>
<dbReference type="PROSITE" id="PS00652">
    <property type="entry name" value="TNFR_NGFR_1"/>
    <property type="match status" value="1"/>
</dbReference>
<feature type="repeat" description="TNFR-Cys" evidence="15">
    <location>
        <begin position="61"/>
        <end position="103"/>
    </location>
</feature>
<evidence type="ECO:0000256" key="2">
    <source>
        <dbReference type="ARBA" id="ARBA00015766"/>
    </source>
</evidence>
<comment type="function">
    <text evidence="14">Receptor for TNFSF5/CD40LG. Transduces TRAF6- and MAP3K8-mediated signals that activate ERK in macrophages and B cells, leading to induction of immunoglobulin secretion.</text>
</comment>
<dbReference type="FunFam" id="2.10.50.10:FF:000041">
    <property type="entry name" value="Tumor necrosis factor receptor superfamily member 5"/>
    <property type="match status" value="1"/>
</dbReference>
<evidence type="ECO:0000256" key="17">
    <source>
        <dbReference type="SAM" id="SignalP"/>
    </source>
</evidence>
<evidence type="ECO:0000313" key="19">
    <source>
        <dbReference type="RefSeq" id="XP_020023689.1"/>
    </source>
</evidence>
<dbReference type="PANTHER" id="PTHR46875:SF1">
    <property type="entry name" value="TUMOR NECROSIS FACTOR RECEPTOR SUPERFAMILY MEMBER 5"/>
    <property type="match status" value="1"/>
</dbReference>
<evidence type="ECO:0000256" key="7">
    <source>
        <dbReference type="ARBA" id="ARBA00022989"/>
    </source>
</evidence>
<dbReference type="GO" id="GO:0002768">
    <property type="term" value="P:immune response-regulating cell surface receptor signaling pathway"/>
    <property type="evidence" value="ECO:0007669"/>
    <property type="project" value="TreeGrafter"/>
</dbReference>
<feature type="signal peptide" evidence="17">
    <location>
        <begin position="1"/>
        <end position="20"/>
    </location>
</feature>
<evidence type="ECO:0000256" key="15">
    <source>
        <dbReference type="PROSITE-ProRule" id="PRU00206"/>
    </source>
</evidence>
<keyword evidence="11" id="KW-0325">Glycoprotein</keyword>
<dbReference type="GO" id="GO:0023035">
    <property type="term" value="P:CD40 signaling pathway"/>
    <property type="evidence" value="ECO:0007669"/>
    <property type="project" value="UniProtKB-ARBA"/>
</dbReference>
<comment type="subcellular location">
    <subcellularLocation>
        <location evidence="1">Membrane</location>
        <topology evidence="1">Single-pass type I membrane protein</topology>
    </subcellularLocation>
</comment>
<feature type="disulfide bond" evidence="15">
    <location>
        <begin position="41"/>
        <end position="59"/>
    </location>
</feature>
<dbReference type="Pfam" id="PF00020">
    <property type="entry name" value="TNFR_c6"/>
    <property type="match status" value="1"/>
</dbReference>
<evidence type="ECO:0000256" key="16">
    <source>
        <dbReference type="SAM" id="Phobius"/>
    </source>
</evidence>
<dbReference type="PROSITE" id="PS50050">
    <property type="entry name" value="TNFR_NGFR_2"/>
    <property type="match status" value="2"/>
</dbReference>
<dbReference type="InterPro" id="IPR020435">
    <property type="entry name" value="TNFR_5"/>
</dbReference>
<dbReference type="GO" id="GO:0010557">
    <property type="term" value="P:positive regulation of macromolecule biosynthetic process"/>
    <property type="evidence" value="ECO:0007669"/>
    <property type="project" value="UniProtKB-ARBA"/>
</dbReference>
<dbReference type="InterPro" id="IPR001368">
    <property type="entry name" value="TNFR/NGFR_Cys_rich_reg"/>
</dbReference>
<feature type="transmembrane region" description="Helical" evidence="16">
    <location>
        <begin position="142"/>
        <end position="163"/>
    </location>
</feature>
<keyword evidence="3 16" id="KW-0812">Transmembrane</keyword>
<dbReference type="SUPFAM" id="SSF57586">
    <property type="entry name" value="TNF receptor-like"/>
    <property type="match status" value="2"/>
</dbReference>
<evidence type="ECO:0000259" key="18">
    <source>
        <dbReference type="PROSITE" id="PS50050"/>
    </source>
</evidence>
<gene>
    <name evidence="19" type="primary">Cd40</name>
</gene>
<dbReference type="InterPro" id="IPR052135">
    <property type="entry name" value="TNFRSF5"/>
</dbReference>
<dbReference type="Gene3D" id="2.10.50.10">
    <property type="entry name" value="Tumor Necrosis Factor Receptor, subunit A, domain 2"/>
    <property type="match status" value="2"/>
</dbReference>
<reference evidence="19" key="1">
    <citation type="submission" date="2025-08" db="UniProtKB">
        <authorList>
            <consortium name="RefSeq"/>
        </authorList>
    </citation>
    <scope>IDENTIFICATION</scope>
    <source>
        <tissue evidence="19">Leukocyte</tissue>
    </source>
</reference>
<keyword evidence="10 19" id="KW-0675">Receptor</keyword>
<comment type="caution">
    <text evidence="15">Lacks conserved residue(s) required for the propagation of feature annotation.</text>
</comment>
<name>A0A8B7UXJ9_CASCN</name>
<evidence type="ECO:0000256" key="8">
    <source>
        <dbReference type="ARBA" id="ARBA00023136"/>
    </source>
</evidence>
<dbReference type="GO" id="GO:0038023">
    <property type="term" value="F:signaling receptor activity"/>
    <property type="evidence" value="ECO:0007669"/>
    <property type="project" value="InterPro"/>
</dbReference>
<evidence type="ECO:0000256" key="13">
    <source>
        <dbReference type="ARBA" id="ARBA00032719"/>
    </source>
</evidence>
<dbReference type="GO" id="GO:0006952">
    <property type="term" value="P:defense response"/>
    <property type="evidence" value="ECO:0007669"/>
    <property type="project" value="UniProtKB-ARBA"/>
</dbReference>
<evidence type="ECO:0000256" key="12">
    <source>
        <dbReference type="ARBA" id="ARBA00031089"/>
    </source>
</evidence>
<dbReference type="GO" id="GO:0006874">
    <property type="term" value="P:intracellular calcium ion homeostasis"/>
    <property type="evidence" value="ECO:0007669"/>
    <property type="project" value="UniProtKB-ARBA"/>
</dbReference>
<keyword evidence="5" id="KW-0677">Repeat</keyword>
<dbReference type="PRINTS" id="PR01922">
    <property type="entry name" value="TNFACTORR5"/>
</dbReference>
<proteinExistence type="predicted"/>
<evidence type="ECO:0000256" key="11">
    <source>
        <dbReference type="ARBA" id="ARBA00023180"/>
    </source>
</evidence>
<feature type="disulfide bond" evidence="15">
    <location>
        <begin position="38"/>
        <end position="51"/>
    </location>
</feature>
<dbReference type="SMART" id="SM00208">
    <property type="entry name" value="TNFR"/>
    <property type="match status" value="3"/>
</dbReference>
<evidence type="ECO:0000256" key="9">
    <source>
        <dbReference type="ARBA" id="ARBA00023157"/>
    </source>
</evidence>
<keyword evidence="8 16" id="KW-0472">Membrane</keyword>
<dbReference type="GO" id="GO:0051240">
    <property type="term" value="P:positive regulation of multicellular organismal process"/>
    <property type="evidence" value="ECO:0007669"/>
    <property type="project" value="UniProtKB-ARBA"/>
</dbReference>
<protein>
    <recommendedName>
        <fullName evidence="2">Tumor necrosis factor receptor superfamily member 5</fullName>
    </recommendedName>
    <alternativeName>
        <fullName evidence="12">B-cell surface antigen CD40</fullName>
    </alternativeName>
    <alternativeName>
        <fullName evidence="13">CD40L receptor</fullName>
    </alternativeName>
</protein>
<keyword evidence="9 15" id="KW-1015">Disulfide bond</keyword>
<accession>A0A8B7UXJ9</accession>
<evidence type="ECO:0000256" key="1">
    <source>
        <dbReference type="ARBA" id="ARBA00004479"/>
    </source>
</evidence>
<keyword evidence="4 17" id="KW-0732">Signal</keyword>
<dbReference type="GO" id="GO:0051094">
    <property type="term" value="P:positive regulation of developmental process"/>
    <property type="evidence" value="ECO:0007669"/>
    <property type="project" value="UniProtKB-ARBA"/>
</dbReference>
<evidence type="ECO:0000256" key="4">
    <source>
        <dbReference type="ARBA" id="ARBA00022729"/>
    </source>
</evidence>
<dbReference type="RefSeq" id="XP_020023689.1">
    <property type="nucleotide sequence ID" value="XM_020168100.1"/>
</dbReference>
<dbReference type="AlphaFoldDB" id="A0A8B7UXJ9"/>
<feature type="domain" description="TNFR-Cys" evidence="18">
    <location>
        <begin position="61"/>
        <end position="103"/>
    </location>
</feature>
<organism evidence="19">
    <name type="scientific">Castor canadensis</name>
    <name type="common">American beaver</name>
    <dbReference type="NCBI Taxonomy" id="51338"/>
    <lineage>
        <taxon>Eukaryota</taxon>
        <taxon>Metazoa</taxon>
        <taxon>Chordata</taxon>
        <taxon>Craniata</taxon>
        <taxon>Vertebrata</taxon>
        <taxon>Euteleostomi</taxon>
        <taxon>Mammalia</taxon>
        <taxon>Eutheria</taxon>
        <taxon>Euarchontoglires</taxon>
        <taxon>Glires</taxon>
        <taxon>Rodentia</taxon>
        <taxon>Castorimorpha</taxon>
        <taxon>Castoridae</taxon>
        <taxon>Castor</taxon>
    </lineage>
</organism>
<dbReference type="CTD" id="958"/>
<dbReference type="GO" id="GO:0045935">
    <property type="term" value="P:positive regulation of nucleobase-containing compound metabolic process"/>
    <property type="evidence" value="ECO:0007669"/>
    <property type="project" value="UniProtKB-ARBA"/>
</dbReference>
<evidence type="ECO:0000256" key="14">
    <source>
        <dbReference type="ARBA" id="ARBA00045871"/>
    </source>
</evidence>
<dbReference type="PANTHER" id="PTHR46875">
    <property type="entry name" value="TUMOR NECROSIS FACTOR RECEPTOR SUPERFAMILY MEMBER 5"/>
    <property type="match status" value="1"/>
</dbReference>
<dbReference type="GO" id="GO:0042113">
    <property type="term" value="P:B cell activation"/>
    <property type="evidence" value="ECO:0007669"/>
    <property type="project" value="InterPro"/>
</dbReference>
<feature type="domain" description="TNFR-Cys" evidence="18">
    <location>
        <begin position="25"/>
        <end position="59"/>
    </location>
</feature>
<dbReference type="OrthoDB" id="9932129at2759"/>
<sequence length="225" mass="25047">MVGLPLQCVLWGCLLTAVHAEPSTACRENQYLVNSQCCDLCQPGKKMVNDCTEHPKTQCVPCRKGEFLNTWNRETRCHQHKYCDPNLGLRVLMEGTLETDTTCTCEEGQHCTSHACESCALHTECSPGSGVKQMGFQTRTRALVVIPIVTGILLVIFLVSVFIRKVIKKPKDKVLHPEAVRQDPVEMEDILGHNPAAPVQETLHGCQPVTQEDGKESRIAVQERQ</sequence>
<feature type="disulfide bond" evidence="15">
    <location>
        <begin position="62"/>
        <end position="77"/>
    </location>
</feature>
<evidence type="ECO:0000256" key="6">
    <source>
        <dbReference type="ARBA" id="ARBA00022859"/>
    </source>
</evidence>
<dbReference type="GO" id="GO:0010468">
    <property type="term" value="P:regulation of gene expression"/>
    <property type="evidence" value="ECO:0007669"/>
    <property type="project" value="UniProtKB-ARBA"/>
</dbReference>
<evidence type="ECO:0000256" key="10">
    <source>
        <dbReference type="ARBA" id="ARBA00023170"/>
    </source>
</evidence>
<feature type="repeat" description="TNFR-Cys" evidence="15">
    <location>
        <begin position="25"/>
        <end position="59"/>
    </location>
</feature>